<evidence type="ECO:0000256" key="8">
    <source>
        <dbReference type="ARBA" id="ARBA00022679"/>
    </source>
</evidence>
<evidence type="ECO:0000313" key="15">
    <source>
        <dbReference type="EMBL" id="SIO43532.1"/>
    </source>
</evidence>
<dbReference type="GO" id="GO:0034213">
    <property type="term" value="P:quinolinate catabolic process"/>
    <property type="evidence" value="ECO:0007669"/>
    <property type="project" value="TreeGrafter"/>
</dbReference>
<dbReference type="EC" id="2.4.2.19" evidence="5"/>
<dbReference type="Pfam" id="PF01729">
    <property type="entry name" value="QRPTase_C"/>
    <property type="match status" value="1"/>
</dbReference>
<evidence type="ECO:0000256" key="12">
    <source>
        <dbReference type="PIRNR" id="PIRNR006250"/>
    </source>
</evidence>
<evidence type="ECO:0000256" key="2">
    <source>
        <dbReference type="ARBA" id="ARBA00004893"/>
    </source>
</evidence>
<dbReference type="NCBIfam" id="TIGR00078">
    <property type="entry name" value="nadC"/>
    <property type="match status" value="1"/>
</dbReference>
<keyword evidence="6" id="KW-0662">Pyridine nucleotide biosynthesis</keyword>
<sequence>MYDVFQTDRLIDLWLTEDIGYCDLTAQLMIEAHETGAFFMNARETLIVAGIDVAARIFKRYDPTLEVSVRVKDGDKVERGTVLLDVSGTARSVLTAERTALNIVQRLSGIANLTEQYAAAVAGTRARLIDTRKTTPGLRMLEKHAVTCGGGLNHRLGLDNGVMIKDNHIAVCGGIAKAVQRARRQLPVLTKLEVECDRLEQVKEALAAGVDVIMLDNMSIEEMARAVDLVSGRVLLEASGGISLATIGAVAKTGVDYISTSKINQAAACVDIGLDEAE</sequence>
<keyword evidence="7 12" id="KW-0328">Glycosyltransferase</keyword>
<dbReference type="CDD" id="cd01572">
    <property type="entry name" value="QPRTase"/>
    <property type="match status" value="1"/>
</dbReference>
<dbReference type="InterPro" id="IPR002638">
    <property type="entry name" value="Quinolinate_PRibosylTrfase_C"/>
</dbReference>
<dbReference type="InterPro" id="IPR022412">
    <property type="entry name" value="Quinolinate_PRibosylTrfase_N"/>
</dbReference>
<reference evidence="15 16" key="1">
    <citation type="submission" date="2016-11" db="EMBL/GenBank/DDBJ databases">
        <authorList>
            <person name="Jaros S."/>
            <person name="Januszkiewicz K."/>
            <person name="Wedrychowicz H."/>
        </authorList>
    </citation>
    <scope>NUCLEOTIDE SEQUENCE [LARGE SCALE GENOMIC DNA]</scope>
    <source>
        <strain evidence="15 16">GAS95</strain>
    </source>
</reference>
<evidence type="ECO:0000256" key="11">
    <source>
        <dbReference type="ARBA" id="ARBA00069173"/>
    </source>
</evidence>
<keyword evidence="16" id="KW-1185">Reference proteome</keyword>
<dbReference type="UniPathway" id="UPA00253">
    <property type="reaction ID" value="UER00331"/>
</dbReference>
<dbReference type="InterPro" id="IPR013785">
    <property type="entry name" value="Aldolase_TIM"/>
</dbReference>
<comment type="pathway">
    <text evidence="2">Cofactor biosynthesis; NAD(+) biosynthesis; nicotinate D-ribonucleotide from quinolinate: step 1/1.</text>
</comment>
<protein>
    <recommendedName>
        <fullName evidence="11">Probable nicotinate-nucleotide pyrophosphorylase [carboxylating]</fullName>
        <ecNumber evidence="5">2.4.2.19</ecNumber>
    </recommendedName>
    <alternativeName>
        <fullName evidence="9">Quinolinate phosphoribosyltransferase [decarboxylating]</fullName>
    </alternativeName>
</protein>
<dbReference type="PANTHER" id="PTHR32179">
    <property type="entry name" value="NICOTINATE-NUCLEOTIDE PYROPHOSPHORYLASE [CARBOXYLATING]"/>
    <property type="match status" value="1"/>
</dbReference>
<dbReference type="FunFam" id="3.90.1170.20:FF:000001">
    <property type="entry name" value="Nicotinate-nucleotide diphosphorylase (Carboxylating)"/>
    <property type="match status" value="1"/>
</dbReference>
<dbReference type="Gene3D" id="3.90.1170.20">
    <property type="entry name" value="Quinolinate phosphoribosyl transferase, N-terminal domain"/>
    <property type="match status" value="1"/>
</dbReference>
<dbReference type="SUPFAM" id="SSF54675">
    <property type="entry name" value="Nicotinate/Quinolinate PRTase N-terminal domain-like"/>
    <property type="match status" value="1"/>
</dbReference>
<evidence type="ECO:0000256" key="9">
    <source>
        <dbReference type="ARBA" id="ARBA00033102"/>
    </source>
</evidence>
<evidence type="ECO:0000256" key="3">
    <source>
        <dbReference type="ARBA" id="ARBA00009400"/>
    </source>
</evidence>
<gene>
    <name evidence="15" type="ORF">SAMN05444165_3172</name>
</gene>
<evidence type="ECO:0000256" key="10">
    <source>
        <dbReference type="ARBA" id="ARBA00047445"/>
    </source>
</evidence>
<evidence type="ECO:0000259" key="14">
    <source>
        <dbReference type="Pfam" id="PF02749"/>
    </source>
</evidence>
<accession>A0A1N6JGM8</accession>
<dbReference type="SUPFAM" id="SSF51690">
    <property type="entry name" value="Nicotinate/Quinolinate PRTase C-terminal domain-like"/>
    <property type="match status" value="1"/>
</dbReference>
<comment type="subunit">
    <text evidence="4">Hexamer formed by 3 homodimers.</text>
</comment>
<dbReference type="InterPro" id="IPR036068">
    <property type="entry name" value="Nicotinate_pribotase-like_C"/>
</dbReference>
<dbReference type="InterPro" id="IPR004393">
    <property type="entry name" value="NadC"/>
</dbReference>
<organism evidence="15 16">
    <name type="scientific">Paraburkholderia phenazinium</name>
    <dbReference type="NCBI Taxonomy" id="60549"/>
    <lineage>
        <taxon>Bacteria</taxon>
        <taxon>Pseudomonadati</taxon>
        <taxon>Pseudomonadota</taxon>
        <taxon>Betaproteobacteria</taxon>
        <taxon>Burkholderiales</taxon>
        <taxon>Burkholderiaceae</taxon>
        <taxon>Paraburkholderia</taxon>
    </lineage>
</organism>
<evidence type="ECO:0000256" key="7">
    <source>
        <dbReference type="ARBA" id="ARBA00022676"/>
    </source>
</evidence>
<evidence type="ECO:0000256" key="6">
    <source>
        <dbReference type="ARBA" id="ARBA00022642"/>
    </source>
</evidence>
<evidence type="ECO:0000259" key="13">
    <source>
        <dbReference type="Pfam" id="PF01729"/>
    </source>
</evidence>
<dbReference type="PIRSF" id="PIRSF006250">
    <property type="entry name" value="NadC_ModD"/>
    <property type="match status" value="1"/>
</dbReference>
<evidence type="ECO:0000256" key="5">
    <source>
        <dbReference type="ARBA" id="ARBA00011944"/>
    </source>
</evidence>
<dbReference type="GO" id="GO:0004514">
    <property type="term" value="F:nicotinate-nucleotide diphosphorylase (carboxylating) activity"/>
    <property type="evidence" value="ECO:0007669"/>
    <property type="project" value="UniProtKB-EC"/>
</dbReference>
<name>A0A1N6JGM8_9BURK</name>
<dbReference type="GO" id="GO:0009435">
    <property type="term" value="P:NAD+ biosynthetic process"/>
    <property type="evidence" value="ECO:0007669"/>
    <property type="project" value="UniProtKB-UniPathway"/>
</dbReference>
<feature type="domain" description="Quinolinate phosphoribosyl transferase N-terminal" evidence="14">
    <location>
        <begin position="23"/>
        <end position="108"/>
    </location>
</feature>
<evidence type="ECO:0000256" key="1">
    <source>
        <dbReference type="ARBA" id="ARBA00003237"/>
    </source>
</evidence>
<dbReference type="FunFam" id="3.20.20.70:FF:000030">
    <property type="entry name" value="Nicotinate-nucleotide pyrophosphorylase, carboxylating"/>
    <property type="match status" value="1"/>
</dbReference>
<dbReference type="OrthoDB" id="9782546at2"/>
<feature type="domain" description="Quinolinate phosphoribosyl transferase C-terminal" evidence="13">
    <location>
        <begin position="110"/>
        <end position="275"/>
    </location>
</feature>
<dbReference type="EMBL" id="FSRU01000001">
    <property type="protein sequence ID" value="SIO43532.1"/>
    <property type="molecule type" value="Genomic_DNA"/>
</dbReference>
<dbReference type="InterPro" id="IPR037128">
    <property type="entry name" value="Quinolinate_PRibosylTase_N_sf"/>
</dbReference>
<dbReference type="Pfam" id="PF02749">
    <property type="entry name" value="QRPTase_N"/>
    <property type="match status" value="1"/>
</dbReference>
<comment type="function">
    <text evidence="1">Involved in the catabolism of quinolinic acid (QA).</text>
</comment>
<dbReference type="InterPro" id="IPR027277">
    <property type="entry name" value="NadC/ModD"/>
</dbReference>
<dbReference type="PANTHER" id="PTHR32179:SF3">
    <property type="entry name" value="NICOTINATE-NUCLEOTIDE PYROPHOSPHORYLASE [CARBOXYLATING]"/>
    <property type="match status" value="1"/>
</dbReference>
<keyword evidence="8 12" id="KW-0808">Transferase</keyword>
<comment type="similarity">
    <text evidence="3 12">Belongs to the NadC/ModD family.</text>
</comment>
<dbReference type="RefSeq" id="WP_074296417.1">
    <property type="nucleotide sequence ID" value="NZ_FSRU01000001.1"/>
</dbReference>
<proteinExistence type="inferred from homology"/>
<dbReference type="Gene3D" id="3.20.20.70">
    <property type="entry name" value="Aldolase class I"/>
    <property type="match status" value="1"/>
</dbReference>
<dbReference type="GO" id="GO:0005737">
    <property type="term" value="C:cytoplasm"/>
    <property type="evidence" value="ECO:0007669"/>
    <property type="project" value="TreeGrafter"/>
</dbReference>
<dbReference type="Proteomes" id="UP000185151">
    <property type="component" value="Unassembled WGS sequence"/>
</dbReference>
<comment type="catalytic activity">
    <reaction evidence="10">
        <text>nicotinate beta-D-ribonucleotide + CO2 + diphosphate = quinolinate + 5-phospho-alpha-D-ribose 1-diphosphate + 2 H(+)</text>
        <dbReference type="Rhea" id="RHEA:12733"/>
        <dbReference type="ChEBI" id="CHEBI:15378"/>
        <dbReference type="ChEBI" id="CHEBI:16526"/>
        <dbReference type="ChEBI" id="CHEBI:29959"/>
        <dbReference type="ChEBI" id="CHEBI:33019"/>
        <dbReference type="ChEBI" id="CHEBI:57502"/>
        <dbReference type="ChEBI" id="CHEBI:58017"/>
        <dbReference type="EC" id="2.4.2.19"/>
    </reaction>
</comment>
<evidence type="ECO:0000313" key="16">
    <source>
        <dbReference type="Proteomes" id="UP000185151"/>
    </source>
</evidence>
<evidence type="ECO:0000256" key="4">
    <source>
        <dbReference type="ARBA" id="ARBA00011218"/>
    </source>
</evidence>
<dbReference type="AlphaFoldDB" id="A0A1N6JGM8"/>